<proteinExistence type="predicted"/>
<dbReference type="PATRIC" id="fig|1227492.4.peg.1205"/>
<protein>
    <submittedName>
        <fullName evidence="2">Uncharacterized protein</fullName>
    </submittedName>
</protein>
<dbReference type="RefSeq" id="WP_006166635.1">
    <property type="nucleotide sequence ID" value="NZ_AOIN01000043.1"/>
</dbReference>
<organism evidence="2 3">
    <name type="scientific">Natrialba chahannaoensis JCM 10990</name>
    <dbReference type="NCBI Taxonomy" id="1227492"/>
    <lineage>
        <taxon>Archaea</taxon>
        <taxon>Methanobacteriati</taxon>
        <taxon>Methanobacteriota</taxon>
        <taxon>Stenosarchaea group</taxon>
        <taxon>Halobacteria</taxon>
        <taxon>Halobacteriales</taxon>
        <taxon>Natrialbaceae</taxon>
        <taxon>Natrialba</taxon>
    </lineage>
</organism>
<keyword evidence="3" id="KW-1185">Reference proteome</keyword>
<dbReference type="AlphaFoldDB" id="M0AUK9"/>
<sequence length="348" mass="38378">MSEFAFELALCAHLEQSRKPPVAGADQLTARQLGGSVADPGGRILDIVCIEPGPEFDERAAITDAEIPDAAIESAVGTGRSRYWKDAFDCHPNHARRAMERACEIGFFESKRRNGREYVRQVARYPDWYDRIVAIENKPDLGRPGDLKMQLRTDVSLALVDQVILATESYVTRAHLHRLPDPVGVWRVHRDRESDAPSALERGDEAAIGVGVEIDVVREPTPLPTAEPGIEPLAFEPGRTEIEPVSAAAKERARRRLAERAYGKGWRTYDFPDCASCVLTDEAGATLPYCAWADALVDANADCGPGCPGYEPAVAPEVDLDAERDRQTAWRASPSGHRRHQSGLDQFR</sequence>
<evidence type="ECO:0000313" key="3">
    <source>
        <dbReference type="Proteomes" id="UP000011693"/>
    </source>
</evidence>
<evidence type="ECO:0000313" key="2">
    <source>
        <dbReference type="EMBL" id="ELZ01628.1"/>
    </source>
</evidence>
<dbReference type="InterPro" id="IPR043901">
    <property type="entry name" value="DUF5787"/>
</dbReference>
<dbReference type="Pfam" id="PF19100">
    <property type="entry name" value="DUF5787"/>
    <property type="match status" value="1"/>
</dbReference>
<dbReference type="STRING" id="1227492.C482_06237"/>
<reference evidence="2 3" key="1">
    <citation type="journal article" date="2014" name="PLoS Genet.">
        <title>Phylogenetically driven sequencing of extremely halophilic archaea reveals strategies for static and dynamic osmo-response.</title>
        <authorList>
            <person name="Becker E.A."/>
            <person name="Seitzer P.M."/>
            <person name="Tritt A."/>
            <person name="Larsen D."/>
            <person name="Krusor M."/>
            <person name="Yao A.I."/>
            <person name="Wu D."/>
            <person name="Madern D."/>
            <person name="Eisen J.A."/>
            <person name="Darling A.E."/>
            <person name="Facciotti M.T."/>
        </authorList>
    </citation>
    <scope>NUCLEOTIDE SEQUENCE [LARGE SCALE GENOMIC DNA]</scope>
    <source>
        <strain evidence="2 3">JCM 10990</strain>
    </source>
</reference>
<dbReference type="Proteomes" id="UP000011693">
    <property type="component" value="Unassembled WGS sequence"/>
</dbReference>
<comment type="caution">
    <text evidence="2">The sequence shown here is derived from an EMBL/GenBank/DDBJ whole genome shotgun (WGS) entry which is preliminary data.</text>
</comment>
<gene>
    <name evidence="2" type="ORF">C482_06237</name>
</gene>
<accession>M0AUK9</accession>
<name>M0AUK9_9EURY</name>
<dbReference type="OrthoDB" id="211869at2157"/>
<dbReference type="EMBL" id="AOIN01000043">
    <property type="protein sequence ID" value="ELZ01628.1"/>
    <property type="molecule type" value="Genomic_DNA"/>
</dbReference>
<feature type="region of interest" description="Disordered" evidence="1">
    <location>
        <begin position="319"/>
        <end position="348"/>
    </location>
</feature>
<evidence type="ECO:0000256" key="1">
    <source>
        <dbReference type="SAM" id="MobiDB-lite"/>
    </source>
</evidence>